<sequence>MAGIRASLPFPTQPWEVAKAKFLEGLSLEQRSQFQSATIENLFYGTSVIQRRHAQESRVWPLQQRISSLVDAIDDYGKALDVYANTCGLILSPIWGSIRVLLHIAGEAGKFQDRLVDMLAQIGDVLPRFRIYGSIYRDHERLLVALSKGYLDILKFCVHVKEFFLNAKRSIIPLSIVLKAAWKPLRQDFEQHMLAFRKHSKQVEEEARLAHRIEAARMFEIQLANRALQLRNEKLATRHRILTALPSIDYLGKHSKLISLWHSGTNAWLQKTDQYSSWYSAPTSDCMCCYGIPGSGKSVLAATIVESLMSSQSYNSSIVCHYYCDYADFASLDPYNLVASLLKQALLCVSLERFTGGSTCLFDDGNALPTLEKLERYLLEILRDFSTVFVVLDGIDEIAQDNQLYVLDLVGKLIKQHPNLKVFLTSRIEEYWIRKAMATYWNIQLSQTYLKDDITLYVQDSLDEADIMSPLSNNPRLRKEVCEALVAGAQGMPLWVKFQLLELRQALTEPAIRHILRNLPRSLGETYARIISKTHQDPGGAMKIETMRSMFRWIAGAKRALRFDEIEEAIALDPSDKCLPMDRIARGAGERLIADCGNLVVYNAEDNTVSFAHHTVQQYLSTTLNDRHLSLLSAKYDRRSIDEHIGAICLTYLCYSDFETQLVKVPEQMNIQRETAEELLWRGVPFAPRIRQAMTWARSAKKTPPSSQDRRIHLTLPAYVRPSSSWTRKFCLLEYVVDNWVFHTENFTKSSFNWTKFQDVALHRKLLFHFRPWHDHRHQAKVVSELKKCQEHAAHVSSDDTRSLASKEPMLIYSWAMTEGVPSLLHLLSPKDLHPYPYRISQGHPDTATDFHVFYNLMLDGDLSCLENPGFWSGHLVHRAVCASSGAKMTTFDYDKLLVQCREEHNRWRKIASTSYERMYQDAILYAVKQEDAAMCQRLIDIEIKSYQQLLSILTDLVRGHEVKGFVIKQLLTVDFGSSPSLRSEHLQLELMFALARCMPTIQTIFETDAIVLPEMCKELRNILFSAILVYGNTVALAAVFSAFGGSSVPQPILAMSPWSNTKFRTDEIDRRLKALHAINRQFVVPRRLYPQQESPRKMQ</sequence>
<dbReference type="Gene3D" id="3.40.50.300">
    <property type="entry name" value="P-loop containing nucleotide triphosphate hydrolases"/>
    <property type="match status" value="1"/>
</dbReference>
<evidence type="ECO:0000313" key="3">
    <source>
        <dbReference type="EMBL" id="KAF2825246.1"/>
    </source>
</evidence>
<organism evidence="3 4">
    <name type="scientific">Ophiobolus disseminans</name>
    <dbReference type="NCBI Taxonomy" id="1469910"/>
    <lineage>
        <taxon>Eukaryota</taxon>
        <taxon>Fungi</taxon>
        <taxon>Dikarya</taxon>
        <taxon>Ascomycota</taxon>
        <taxon>Pezizomycotina</taxon>
        <taxon>Dothideomycetes</taxon>
        <taxon>Pleosporomycetidae</taxon>
        <taxon>Pleosporales</taxon>
        <taxon>Pleosporineae</taxon>
        <taxon>Phaeosphaeriaceae</taxon>
        <taxon>Ophiobolus</taxon>
    </lineage>
</organism>
<dbReference type="InterPro" id="IPR056884">
    <property type="entry name" value="NPHP3-like_N"/>
</dbReference>
<dbReference type="Proteomes" id="UP000799424">
    <property type="component" value="Unassembled WGS sequence"/>
</dbReference>
<keyword evidence="1" id="KW-0677">Repeat</keyword>
<evidence type="ECO:0000256" key="1">
    <source>
        <dbReference type="ARBA" id="ARBA00022737"/>
    </source>
</evidence>
<dbReference type="InterPro" id="IPR007111">
    <property type="entry name" value="NACHT_NTPase"/>
</dbReference>
<dbReference type="Pfam" id="PF24809">
    <property type="entry name" value="DUF7708"/>
    <property type="match status" value="1"/>
</dbReference>
<dbReference type="SUPFAM" id="SSF52540">
    <property type="entry name" value="P-loop containing nucleoside triphosphate hydrolases"/>
    <property type="match status" value="1"/>
</dbReference>
<keyword evidence="4" id="KW-1185">Reference proteome</keyword>
<reference evidence="3" key="1">
    <citation type="journal article" date="2020" name="Stud. Mycol.">
        <title>101 Dothideomycetes genomes: a test case for predicting lifestyles and emergence of pathogens.</title>
        <authorList>
            <person name="Haridas S."/>
            <person name="Albert R."/>
            <person name="Binder M."/>
            <person name="Bloem J."/>
            <person name="Labutti K."/>
            <person name="Salamov A."/>
            <person name="Andreopoulos B."/>
            <person name="Baker S."/>
            <person name="Barry K."/>
            <person name="Bills G."/>
            <person name="Bluhm B."/>
            <person name="Cannon C."/>
            <person name="Castanera R."/>
            <person name="Culley D."/>
            <person name="Daum C."/>
            <person name="Ezra D."/>
            <person name="Gonzalez J."/>
            <person name="Henrissat B."/>
            <person name="Kuo A."/>
            <person name="Liang C."/>
            <person name="Lipzen A."/>
            <person name="Lutzoni F."/>
            <person name="Magnuson J."/>
            <person name="Mondo S."/>
            <person name="Nolan M."/>
            <person name="Ohm R."/>
            <person name="Pangilinan J."/>
            <person name="Park H.-J."/>
            <person name="Ramirez L."/>
            <person name="Alfaro M."/>
            <person name="Sun H."/>
            <person name="Tritt A."/>
            <person name="Yoshinaga Y."/>
            <person name="Zwiers L.-H."/>
            <person name="Turgeon B."/>
            <person name="Goodwin S."/>
            <person name="Spatafora J."/>
            <person name="Crous P."/>
            <person name="Grigoriev I."/>
        </authorList>
    </citation>
    <scope>NUCLEOTIDE SEQUENCE</scope>
    <source>
        <strain evidence="3">CBS 113818</strain>
    </source>
</reference>
<accession>A0A6A6ZWN2</accession>
<proteinExistence type="predicted"/>
<gene>
    <name evidence="3" type="ORF">CC86DRAFT_407469</name>
</gene>
<dbReference type="InterPro" id="IPR056125">
    <property type="entry name" value="DUF7708"/>
</dbReference>
<dbReference type="PANTHER" id="PTHR10039:SF10">
    <property type="entry name" value="NACHT DOMAIN-CONTAINING PROTEIN"/>
    <property type="match status" value="1"/>
</dbReference>
<dbReference type="InterPro" id="IPR027417">
    <property type="entry name" value="P-loop_NTPase"/>
</dbReference>
<dbReference type="EMBL" id="MU006228">
    <property type="protein sequence ID" value="KAF2825246.1"/>
    <property type="molecule type" value="Genomic_DNA"/>
</dbReference>
<dbReference type="OrthoDB" id="7464126at2759"/>
<dbReference type="PROSITE" id="PS50837">
    <property type="entry name" value="NACHT"/>
    <property type="match status" value="1"/>
</dbReference>
<evidence type="ECO:0000313" key="4">
    <source>
        <dbReference type="Proteomes" id="UP000799424"/>
    </source>
</evidence>
<dbReference type="AlphaFoldDB" id="A0A6A6ZWN2"/>
<protein>
    <recommendedName>
        <fullName evidence="2">NACHT domain-containing protein</fullName>
    </recommendedName>
</protein>
<evidence type="ECO:0000259" key="2">
    <source>
        <dbReference type="PROSITE" id="PS50837"/>
    </source>
</evidence>
<name>A0A6A6ZWN2_9PLEO</name>
<dbReference type="Pfam" id="PF24883">
    <property type="entry name" value="NPHP3_N"/>
    <property type="match status" value="1"/>
</dbReference>
<dbReference type="Pfam" id="PF22939">
    <property type="entry name" value="WHD_GPIID"/>
    <property type="match status" value="1"/>
</dbReference>
<feature type="domain" description="NACHT" evidence="2">
    <location>
        <begin position="285"/>
        <end position="427"/>
    </location>
</feature>
<dbReference type="InterPro" id="IPR054471">
    <property type="entry name" value="GPIID_WHD"/>
</dbReference>
<dbReference type="PANTHER" id="PTHR10039">
    <property type="entry name" value="AMELOGENIN"/>
    <property type="match status" value="1"/>
</dbReference>